<organism evidence="12 13">
    <name type="scientific">Pseudobacteriovorax antillogorgiicola</name>
    <dbReference type="NCBI Taxonomy" id="1513793"/>
    <lineage>
        <taxon>Bacteria</taxon>
        <taxon>Pseudomonadati</taxon>
        <taxon>Bdellovibrionota</taxon>
        <taxon>Oligoflexia</taxon>
        <taxon>Oligoflexales</taxon>
        <taxon>Pseudobacteriovoracaceae</taxon>
        <taxon>Pseudobacteriovorax</taxon>
    </lineage>
</organism>
<dbReference type="InterPro" id="IPR013758">
    <property type="entry name" value="Topo_IIA_A/C_ab"/>
</dbReference>
<comment type="subunit">
    <text evidence="9">Heterotetramer, composed of two GyrA and two GyrB chains. In the heterotetramer, GyrA contains the active site tyrosine that forms a transient covalent intermediate with DNA, while GyrB binds cofactors and catalyzes ATP hydrolysis.</text>
</comment>
<evidence type="ECO:0000256" key="8">
    <source>
        <dbReference type="ARBA" id="ARBA00063644"/>
    </source>
</evidence>
<dbReference type="Gene3D" id="3.90.199.10">
    <property type="entry name" value="Topoisomerase II, domain 5"/>
    <property type="match status" value="1"/>
</dbReference>
<dbReference type="InterPro" id="IPR035516">
    <property type="entry name" value="Gyrase/topoIV_suA_C"/>
</dbReference>
<dbReference type="CDD" id="cd00187">
    <property type="entry name" value="TOP4c"/>
    <property type="match status" value="1"/>
</dbReference>
<dbReference type="SUPFAM" id="SSF101904">
    <property type="entry name" value="GyrA/ParC C-terminal domain-like"/>
    <property type="match status" value="1"/>
</dbReference>
<dbReference type="InterPro" id="IPR013760">
    <property type="entry name" value="Topo_IIA-like_dom_sf"/>
</dbReference>
<comment type="subunit">
    <text evidence="8">Heterotetramer composed of ParC and ParE.</text>
</comment>
<dbReference type="Gene3D" id="2.120.10.90">
    <property type="entry name" value="DNA gyrase/topoisomerase IV, subunit A, C-terminal"/>
    <property type="match status" value="1"/>
</dbReference>
<keyword evidence="5 9" id="KW-0799">Topoisomerase</keyword>
<keyword evidence="7 9" id="KW-0413">Isomerase</keyword>
<proteinExistence type="inferred from homology"/>
<dbReference type="InterPro" id="IPR006691">
    <property type="entry name" value="GyrA/parC_rep"/>
</dbReference>
<dbReference type="Proteomes" id="UP000192907">
    <property type="component" value="Unassembled WGS sequence"/>
</dbReference>
<feature type="domain" description="Topo IIA-type catalytic" evidence="11">
    <location>
        <begin position="32"/>
        <end position="498"/>
    </location>
</feature>
<dbReference type="PANTHER" id="PTHR43493">
    <property type="entry name" value="DNA GYRASE/TOPOISOMERASE SUBUNIT A"/>
    <property type="match status" value="1"/>
</dbReference>
<dbReference type="PANTHER" id="PTHR43493:SF5">
    <property type="entry name" value="DNA GYRASE SUBUNIT A, CHLOROPLASTIC_MITOCHONDRIAL"/>
    <property type="match status" value="1"/>
</dbReference>
<evidence type="ECO:0000256" key="5">
    <source>
        <dbReference type="ARBA" id="ARBA00023029"/>
    </source>
</evidence>
<evidence type="ECO:0000256" key="3">
    <source>
        <dbReference type="ARBA" id="ARBA00022741"/>
    </source>
</evidence>
<dbReference type="NCBIfam" id="TIGR01063">
    <property type="entry name" value="gyrA"/>
    <property type="match status" value="1"/>
</dbReference>
<accession>A0A1Y6B8N2</accession>
<dbReference type="EC" id="5.6.2.2" evidence="9"/>
<comment type="miscellaneous">
    <text evidence="9">Few gyrases are as efficient as E.coli at forming negative supercoils. Not all organisms have 2 type II topoisomerases; in organisms with a single type II topoisomerase this enzyme also has to decatenate newly replicated chromosomes.</text>
</comment>
<dbReference type="PROSITE" id="PS52040">
    <property type="entry name" value="TOPO_IIA"/>
    <property type="match status" value="1"/>
</dbReference>
<dbReference type="GO" id="GO:0003677">
    <property type="term" value="F:DNA binding"/>
    <property type="evidence" value="ECO:0007669"/>
    <property type="project" value="UniProtKB-UniRule"/>
</dbReference>
<dbReference type="NCBIfam" id="NF004043">
    <property type="entry name" value="PRK05560.1"/>
    <property type="match status" value="1"/>
</dbReference>
<feature type="short sequence motif" description="GyrA-box" evidence="9">
    <location>
        <begin position="525"/>
        <end position="531"/>
    </location>
</feature>
<dbReference type="GO" id="GO:0034335">
    <property type="term" value="F:DNA negative supercoiling activity"/>
    <property type="evidence" value="ECO:0007669"/>
    <property type="project" value="UniProtKB-ARBA"/>
</dbReference>
<evidence type="ECO:0000313" key="13">
    <source>
        <dbReference type="Proteomes" id="UP000192907"/>
    </source>
</evidence>
<evidence type="ECO:0000256" key="7">
    <source>
        <dbReference type="ARBA" id="ARBA00023235"/>
    </source>
</evidence>
<gene>
    <name evidence="9" type="primary">gyrA</name>
    <name evidence="12" type="ORF">SAMN06296036_101440</name>
</gene>
<evidence type="ECO:0000256" key="2">
    <source>
        <dbReference type="ARBA" id="ARBA00008263"/>
    </source>
</evidence>
<keyword evidence="9" id="KW-0963">Cytoplasm</keyword>
<dbReference type="RefSeq" id="WP_132314445.1">
    <property type="nucleotide sequence ID" value="NZ_FWZT01000001.1"/>
</dbReference>
<dbReference type="FunFam" id="3.30.1360.40:FF:000002">
    <property type="entry name" value="DNA gyrase subunit A"/>
    <property type="match status" value="1"/>
</dbReference>
<dbReference type="Gene3D" id="1.10.268.10">
    <property type="entry name" value="Topoisomerase, domain 3"/>
    <property type="match status" value="1"/>
</dbReference>
<dbReference type="GO" id="GO:0005737">
    <property type="term" value="C:cytoplasm"/>
    <property type="evidence" value="ECO:0007669"/>
    <property type="project" value="UniProtKB-SubCell"/>
</dbReference>
<dbReference type="NCBIfam" id="NF004044">
    <property type="entry name" value="PRK05561.1"/>
    <property type="match status" value="1"/>
</dbReference>
<evidence type="ECO:0000256" key="9">
    <source>
        <dbReference type="HAMAP-Rule" id="MF_01897"/>
    </source>
</evidence>
<evidence type="ECO:0000313" key="12">
    <source>
        <dbReference type="EMBL" id="SME91263.1"/>
    </source>
</evidence>
<dbReference type="STRING" id="1513793.SAMN06296036_101440"/>
<protein>
    <recommendedName>
        <fullName evidence="9">DNA gyrase subunit A</fullName>
        <ecNumber evidence="9">5.6.2.2</ecNumber>
    </recommendedName>
</protein>
<dbReference type="InterPro" id="IPR013757">
    <property type="entry name" value="Topo_IIA_A_a_sf"/>
</dbReference>
<sequence length="813" mass="90461">MENTQIQPIHIEDELKASFLDYSMSVIVSRALPDVRDGLKPVHRRILYAMNLLKNFHNRPYLKSARIVGEVIGRFHPHGDSAVYDALVRMAQNFSMRYPLVDGQGNFGSVDGDSPAAMRYTEVRLKKLSDLLLEDIEKETVDFGPNYDNKEVEPLVLPTKVPSLLVNGASGIAVGMATNVPPHNMTEIIDALLALIEDEDLSFDRILEIVQGPDFPTRGIIHGRAGIIQAMMTGRGSVVMRARAEVEDMSTSGRQRIIVTELPYQVNKAKLLEKIADLVRNKKIEGISDLRDESAQEDIRVVIELRKGEQGEIILNNLYKLTPLQSTFGINTVALVNGIPKLLNIKEVLESFYQHRREVIIRRTAYELRKSEEKAHILLGLKTAVENVDDVVQTIRSAADSKAAHEQLVAKYDLSDIQAKAILDMRLARLTGLERDKIVADYQEIMEVIRDLRDILDTPQRVTNIIKDELIALREEFGDERATEIVASDADELTMEALVADEDVAVTITHAGYIKRTPIDEIRAQKRGGKGRSGMKTKSEDLVHDIFIASNHQSLLCFTNQGRVYDKKVYRIPEVALAGRGTHFANLIKLNEGEKVVSVLPVKEFSEGTYVVSVTANGYVKKTDLMSYNKLRSSGIIGLKLEEGDRLVSCMIACDEDHLLIATKLGKAIRFPVKDIRAMGRSARGVTGIKFSEDGDNVIGLTVLNAVDPILSVCENGYGKRTPLEEYRVQTRAGKGIYTIKVTERNGPVVGTLQVSPDDHIMVMTSSGKVMRFTVDEVGVIGRLTQGVRLMNVDEGEKIISLTKITMIEGQEV</sequence>
<keyword evidence="6 9" id="KW-0238">DNA-binding</keyword>
<comment type="similarity">
    <text evidence="2 9">Belongs to the type II topoisomerase GyrA/ParC subunit family.</text>
</comment>
<keyword evidence="3 9" id="KW-0547">Nucleotide-binding</keyword>
<dbReference type="OrthoDB" id="5287272at2"/>
<comment type="function">
    <text evidence="9">A type II topoisomerase that negatively supercoils closed circular double-stranded (ds) DNA in an ATP-dependent manner to modulate DNA topology and maintain chromosomes in an underwound state. Negative supercoiling favors strand separation, and DNA replication, transcription, recombination and repair, all of which involve strand separation. Also able to catalyze the interconversion of other topological isomers of dsDNA rings, including catenanes and knotted rings. Type II topoisomerases break and join 2 DNA strands simultaneously in an ATP-dependent manner.</text>
</comment>
<dbReference type="SMART" id="SM00434">
    <property type="entry name" value="TOP4c"/>
    <property type="match status" value="1"/>
</dbReference>
<dbReference type="SUPFAM" id="SSF56719">
    <property type="entry name" value="Type II DNA topoisomerase"/>
    <property type="match status" value="1"/>
</dbReference>
<dbReference type="InterPro" id="IPR005743">
    <property type="entry name" value="GyrA"/>
</dbReference>
<dbReference type="GO" id="GO:0006261">
    <property type="term" value="P:DNA-templated DNA replication"/>
    <property type="evidence" value="ECO:0007669"/>
    <property type="project" value="UniProtKB-UniRule"/>
</dbReference>
<dbReference type="GO" id="GO:0005524">
    <property type="term" value="F:ATP binding"/>
    <property type="evidence" value="ECO:0007669"/>
    <property type="project" value="UniProtKB-UniRule"/>
</dbReference>
<evidence type="ECO:0000256" key="10">
    <source>
        <dbReference type="PROSITE-ProRule" id="PRU01384"/>
    </source>
</evidence>
<dbReference type="InterPro" id="IPR050220">
    <property type="entry name" value="Type_II_DNA_Topoisomerases"/>
</dbReference>
<evidence type="ECO:0000256" key="1">
    <source>
        <dbReference type="ARBA" id="ARBA00000185"/>
    </source>
</evidence>
<reference evidence="13" key="1">
    <citation type="submission" date="2017-04" db="EMBL/GenBank/DDBJ databases">
        <authorList>
            <person name="Varghese N."/>
            <person name="Submissions S."/>
        </authorList>
    </citation>
    <scope>NUCLEOTIDE SEQUENCE [LARGE SCALE GENOMIC DNA]</scope>
    <source>
        <strain evidence="13">RKEM611</strain>
    </source>
</reference>
<dbReference type="AlphaFoldDB" id="A0A1Y6B8N2"/>
<keyword evidence="4 9" id="KW-0067">ATP-binding</keyword>
<name>A0A1Y6B8N2_9BACT</name>
<keyword evidence="13" id="KW-1185">Reference proteome</keyword>
<dbReference type="Pfam" id="PF03989">
    <property type="entry name" value="DNA_gyraseA_C"/>
    <property type="match status" value="6"/>
</dbReference>
<evidence type="ECO:0000256" key="6">
    <source>
        <dbReference type="ARBA" id="ARBA00023125"/>
    </source>
</evidence>
<dbReference type="EMBL" id="FWZT01000001">
    <property type="protein sequence ID" value="SME91263.1"/>
    <property type="molecule type" value="Genomic_DNA"/>
</dbReference>
<feature type="active site" description="O-(5'-phospho-DNA)-tyrosine intermediate" evidence="9 10">
    <location>
        <position position="120"/>
    </location>
</feature>
<dbReference type="HAMAP" id="MF_01897">
    <property type="entry name" value="GyrA"/>
    <property type="match status" value="1"/>
</dbReference>
<dbReference type="FunFam" id="1.10.268.10:FF:000001">
    <property type="entry name" value="DNA gyrase subunit A"/>
    <property type="match status" value="1"/>
</dbReference>
<dbReference type="GO" id="GO:0009330">
    <property type="term" value="C:DNA topoisomerase type II (double strand cut, ATP-hydrolyzing) complex"/>
    <property type="evidence" value="ECO:0007669"/>
    <property type="project" value="TreeGrafter"/>
</dbReference>
<dbReference type="FunFam" id="2.120.10.90:FF:000005">
    <property type="entry name" value="DNA topoisomerase 4 subunit A"/>
    <property type="match status" value="1"/>
</dbReference>
<dbReference type="GO" id="GO:0006265">
    <property type="term" value="P:DNA topological change"/>
    <property type="evidence" value="ECO:0007669"/>
    <property type="project" value="UniProtKB-UniRule"/>
</dbReference>
<comment type="subcellular location">
    <subcellularLocation>
        <location evidence="9">Cytoplasm</location>
    </subcellularLocation>
</comment>
<evidence type="ECO:0000259" key="11">
    <source>
        <dbReference type="PROSITE" id="PS52040"/>
    </source>
</evidence>
<dbReference type="InterPro" id="IPR002205">
    <property type="entry name" value="Topo_IIA_dom_A"/>
</dbReference>
<dbReference type="GO" id="GO:0005694">
    <property type="term" value="C:chromosome"/>
    <property type="evidence" value="ECO:0007669"/>
    <property type="project" value="InterPro"/>
</dbReference>
<dbReference type="FunFam" id="3.90.199.10:FF:000001">
    <property type="entry name" value="DNA gyrase subunit A"/>
    <property type="match status" value="1"/>
</dbReference>
<dbReference type="Pfam" id="PF00521">
    <property type="entry name" value="DNA_topoisoIV"/>
    <property type="match status" value="1"/>
</dbReference>
<dbReference type="Gene3D" id="3.30.1360.40">
    <property type="match status" value="1"/>
</dbReference>
<evidence type="ECO:0000256" key="4">
    <source>
        <dbReference type="ARBA" id="ARBA00022840"/>
    </source>
</evidence>
<comment type="catalytic activity">
    <reaction evidence="1 9 10">
        <text>ATP-dependent breakage, passage and rejoining of double-stranded DNA.</text>
        <dbReference type="EC" id="5.6.2.2"/>
    </reaction>
</comment>